<keyword evidence="4" id="KW-1185">Reference proteome</keyword>
<dbReference type="Gene3D" id="3.20.20.140">
    <property type="entry name" value="Metal-dependent hydrolases"/>
    <property type="match status" value="1"/>
</dbReference>
<dbReference type="PANTHER" id="PTHR43569">
    <property type="entry name" value="AMIDOHYDROLASE"/>
    <property type="match status" value="1"/>
</dbReference>
<evidence type="ECO:0000313" key="4">
    <source>
        <dbReference type="Proteomes" id="UP000826300"/>
    </source>
</evidence>
<dbReference type="Proteomes" id="UP000826300">
    <property type="component" value="Chromosome"/>
</dbReference>
<protein>
    <submittedName>
        <fullName evidence="3">Amidohydrolase</fullName>
    </submittedName>
</protein>
<feature type="domain" description="Amidohydrolase-related" evidence="2">
    <location>
        <begin position="4"/>
        <end position="277"/>
    </location>
</feature>
<dbReference type="InterPro" id="IPR052350">
    <property type="entry name" value="Metallo-dep_Lactonases"/>
</dbReference>
<accession>A0A8G0ZY01</accession>
<dbReference type="Pfam" id="PF04909">
    <property type="entry name" value="Amidohydro_2"/>
    <property type="match status" value="1"/>
</dbReference>
<comment type="similarity">
    <text evidence="1">Belongs to the metallo-dependent hydrolases superfamily.</text>
</comment>
<evidence type="ECO:0000313" key="3">
    <source>
        <dbReference type="EMBL" id="QYZ70149.1"/>
    </source>
</evidence>
<reference evidence="3" key="1">
    <citation type="submission" date="2021-02" db="EMBL/GenBank/DDBJ databases">
        <title>Rhodobacter shimadae sp. nov., an aerobic anoxygenic phototrophic bacterium isolated from a hot spring.</title>
        <authorList>
            <person name="Muramatsu S."/>
            <person name="Haruta S."/>
            <person name="Hirose S."/>
            <person name="Hanada S."/>
        </authorList>
    </citation>
    <scope>NUCLEOTIDE SEQUENCE</scope>
    <source>
        <strain evidence="3">N10</strain>
    </source>
</reference>
<sequence length="278" mass="30165">MDLIDTHLHLIYRGRIGYGWTVGIEALQGDFTLDDHARLTAGKGVAGTVFMETGVDDADYQAEARMVAELVKAGRMMGQIASIRPETDEGFDAWLEQSDDLEIVGYRRILHVMPDDTSQAEGFRRNLRKIGARGLPFDLCFLAGQLPLAVDLVRACPNQTFVLDHCGVPDVAGGAFEAWSEGMKAVAALPQVNVKLSGITAYCAPGTANLETVRPWVERVVDLFGPERIVWGGDWPVVNLGVGLPAWIDMTRALLAGLSAAEQDAIGQGNARRIYGLD</sequence>
<dbReference type="RefSeq" id="WP_220662365.1">
    <property type="nucleotide sequence ID" value="NZ_CP069370.1"/>
</dbReference>
<evidence type="ECO:0000259" key="2">
    <source>
        <dbReference type="Pfam" id="PF04909"/>
    </source>
</evidence>
<name>A0A8G0ZY01_9RHOB</name>
<gene>
    <name evidence="3" type="ORF">JO391_01015</name>
</gene>
<organism evidence="3 4">
    <name type="scientific">Neotabrizicola shimadae</name>
    <dbReference type="NCBI Taxonomy" id="2807096"/>
    <lineage>
        <taxon>Bacteria</taxon>
        <taxon>Pseudomonadati</taxon>
        <taxon>Pseudomonadota</taxon>
        <taxon>Alphaproteobacteria</taxon>
        <taxon>Rhodobacterales</taxon>
        <taxon>Paracoccaceae</taxon>
        <taxon>Neotabrizicola</taxon>
    </lineage>
</organism>
<dbReference type="AlphaFoldDB" id="A0A8G0ZY01"/>
<dbReference type="InterPro" id="IPR032466">
    <property type="entry name" value="Metal_Hydrolase"/>
</dbReference>
<dbReference type="PANTHER" id="PTHR43569:SF2">
    <property type="entry name" value="AMIDOHYDROLASE-RELATED DOMAIN-CONTAINING PROTEIN"/>
    <property type="match status" value="1"/>
</dbReference>
<dbReference type="InterPro" id="IPR006680">
    <property type="entry name" value="Amidohydro-rel"/>
</dbReference>
<dbReference type="SUPFAM" id="SSF51556">
    <property type="entry name" value="Metallo-dependent hydrolases"/>
    <property type="match status" value="1"/>
</dbReference>
<dbReference type="GO" id="GO:0016787">
    <property type="term" value="F:hydrolase activity"/>
    <property type="evidence" value="ECO:0007669"/>
    <property type="project" value="InterPro"/>
</dbReference>
<proteinExistence type="inferred from homology"/>
<dbReference type="EMBL" id="CP069370">
    <property type="protein sequence ID" value="QYZ70149.1"/>
    <property type="molecule type" value="Genomic_DNA"/>
</dbReference>
<evidence type="ECO:0000256" key="1">
    <source>
        <dbReference type="ARBA" id="ARBA00038310"/>
    </source>
</evidence>
<dbReference type="KEGG" id="nsm:JO391_01015"/>